<dbReference type="AlphaFoldDB" id="X1DCF7"/>
<comment type="caution">
    <text evidence="10">The sequence shown here is derived from an EMBL/GenBank/DDBJ whole genome shotgun (WGS) entry which is preliminary data.</text>
</comment>
<evidence type="ECO:0000256" key="4">
    <source>
        <dbReference type="ARBA" id="ARBA00022723"/>
    </source>
</evidence>
<evidence type="ECO:0000256" key="9">
    <source>
        <dbReference type="ARBA" id="ARBA00049893"/>
    </source>
</evidence>
<proteinExistence type="inferred from homology"/>
<dbReference type="CDD" id="cd16833">
    <property type="entry name" value="YfiH"/>
    <property type="match status" value="1"/>
</dbReference>
<evidence type="ECO:0000256" key="2">
    <source>
        <dbReference type="ARBA" id="ARBA00007353"/>
    </source>
</evidence>
<dbReference type="PANTHER" id="PTHR30616:SF2">
    <property type="entry name" value="PURINE NUCLEOSIDE PHOSPHORYLASE LACC1"/>
    <property type="match status" value="1"/>
</dbReference>
<keyword evidence="3" id="KW-0808">Transferase</keyword>
<dbReference type="SUPFAM" id="SSF64438">
    <property type="entry name" value="CNF1/YfiH-like putative cysteine hydrolases"/>
    <property type="match status" value="1"/>
</dbReference>
<dbReference type="Gene3D" id="3.60.140.10">
    <property type="entry name" value="CNF1/YfiH-like putative cysteine hydrolases"/>
    <property type="match status" value="1"/>
</dbReference>
<dbReference type="InterPro" id="IPR003730">
    <property type="entry name" value="Cu_polyphenol_OxRdtase"/>
</dbReference>
<organism evidence="10">
    <name type="scientific">marine sediment metagenome</name>
    <dbReference type="NCBI Taxonomy" id="412755"/>
    <lineage>
        <taxon>unclassified sequences</taxon>
        <taxon>metagenomes</taxon>
        <taxon>ecological metagenomes</taxon>
    </lineage>
</organism>
<dbReference type="InterPro" id="IPR011324">
    <property type="entry name" value="Cytotoxic_necrot_fac-like_cat"/>
</dbReference>
<comment type="catalytic activity">
    <reaction evidence="7">
        <text>adenosine + H2O + H(+) = inosine + NH4(+)</text>
        <dbReference type="Rhea" id="RHEA:24408"/>
        <dbReference type="ChEBI" id="CHEBI:15377"/>
        <dbReference type="ChEBI" id="CHEBI:15378"/>
        <dbReference type="ChEBI" id="CHEBI:16335"/>
        <dbReference type="ChEBI" id="CHEBI:17596"/>
        <dbReference type="ChEBI" id="CHEBI:28938"/>
        <dbReference type="EC" id="3.5.4.4"/>
    </reaction>
    <physiologicalReaction direction="left-to-right" evidence="7">
        <dbReference type="Rhea" id="RHEA:24409"/>
    </physiologicalReaction>
</comment>
<dbReference type="InterPro" id="IPR038371">
    <property type="entry name" value="Cu_polyphenol_OxRdtase_sf"/>
</dbReference>
<evidence type="ECO:0000313" key="10">
    <source>
        <dbReference type="EMBL" id="GAH17912.1"/>
    </source>
</evidence>
<dbReference type="Pfam" id="PF02578">
    <property type="entry name" value="Cu-oxidase_4"/>
    <property type="match status" value="1"/>
</dbReference>
<evidence type="ECO:0000256" key="1">
    <source>
        <dbReference type="ARBA" id="ARBA00000553"/>
    </source>
</evidence>
<keyword evidence="4" id="KW-0479">Metal-binding</keyword>
<evidence type="ECO:0000256" key="7">
    <source>
        <dbReference type="ARBA" id="ARBA00047989"/>
    </source>
</evidence>
<sequence>MEGDALVSFEPRQVCAVLTADCLPVLFCNRRGDRVGIAHAGWRGLAGGILEATVKALGGAPSELMAWMGPAIGPRVYEVGFDVAEAFREEFPAGFTPHGDRLLLDIYALARLKLAAVGVHEVYGGAYCTVSDPVRFFSYRRDGVTGRMASLVWLDGQEGETQALA</sequence>
<evidence type="ECO:0000256" key="3">
    <source>
        <dbReference type="ARBA" id="ARBA00022679"/>
    </source>
</evidence>
<evidence type="ECO:0000256" key="8">
    <source>
        <dbReference type="ARBA" id="ARBA00048968"/>
    </source>
</evidence>
<name>X1DCF7_9ZZZZ</name>
<comment type="catalytic activity">
    <reaction evidence="9">
        <text>S-methyl-5'-thioadenosine + phosphate = 5-(methylsulfanyl)-alpha-D-ribose 1-phosphate + adenine</text>
        <dbReference type="Rhea" id="RHEA:11852"/>
        <dbReference type="ChEBI" id="CHEBI:16708"/>
        <dbReference type="ChEBI" id="CHEBI:17509"/>
        <dbReference type="ChEBI" id="CHEBI:43474"/>
        <dbReference type="ChEBI" id="CHEBI:58533"/>
        <dbReference type="EC" id="2.4.2.28"/>
    </reaction>
    <physiologicalReaction direction="left-to-right" evidence="9">
        <dbReference type="Rhea" id="RHEA:11853"/>
    </physiologicalReaction>
</comment>
<comment type="catalytic activity">
    <reaction evidence="1">
        <text>inosine + phosphate = alpha-D-ribose 1-phosphate + hypoxanthine</text>
        <dbReference type="Rhea" id="RHEA:27646"/>
        <dbReference type="ChEBI" id="CHEBI:17368"/>
        <dbReference type="ChEBI" id="CHEBI:17596"/>
        <dbReference type="ChEBI" id="CHEBI:43474"/>
        <dbReference type="ChEBI" id="CHEBI:57720"/>
        <dbReference type="EC" id="2.4.2.1"/>
    </reaction>
    <physiologicalReaction direction="left-to-right" evidence="1">
        <dbReference type="Rhea" id="RHEA:27647"/>
    </physiologicalReaction>
</comment>
<dbReference type="PANTHER" id="PTHR30616">
    <property type="entry name" value="UNCHARACTERIZED PROTEIN YFIH"/>
    <property type="match status" value="1"/>
</dbReference>
<evidence type="ECO:0000256" key="6">
    <source>
        <dbReference type="ARBA" id="ARBA00022833"/>
    </source>
</evidence>
<gene>
    <name evidence="10" type="ORF">S01H4_55283</name>
</gene>
<dbReference type="NCBIfam" id="TIGR00726">
    <property type="entry name" value="peptidoglycan editing factor PgeF"/>
    <property type="match status" value="1"/>
</dbReference>
<dbReference type="GO" id="GO:0017061">
    <property type="term" value="F:S-methyl-5-thioadenosine phosphorylase activity"/>
    <property type="evidence" value="ECO:0007669"/>
    <property type="project" value="UniProtKB-EC"/>
</dbReference>
<protein>
    <recommendedName>
        <fullName evidence="11">Purine nucleoside phosphorylase</fullName>
    </recommendedName>
</protein>
<dbReference type="GO" id="GO:0005507">
    <property type="term" value="F:copper ion binding"/>
    <property type="evidence" value="ECO:0007669"/>
    <property type="project" value="TreeGrafter"/>
</dbReference>
<accession>X1DCF7</accession>
<comment type="catalytic activity">
    <reaction evidence="8">
        <text>adenosine + phosphate = alpha-D-ribose 1-phosphate + adenine</text>
        <dbReference type="Rhea" id="RHEA:27642"/>
        <dbReference type="ChEBI" id="CHEBI:16335"/>
        <dbReference type="ChEBI" id="CHEBI:16708"/>
        <dbReference type="ChEBI" id="CHEBI:43474"/>
        <dbReference type="ChEBI" id="CHEBI:57720"/>
        <dbReference type="EC" id="2.4.2.1"/>
    </reaction>
    <physiologicalReaction direction="left-to-right" evidence="8">
        <dbReference type="Rhea" id="RHEA:27643"/>
    </physiologicalReaction>
</comment>
<comment type="similarity">
    <text evidence="2">Belongs to the purine nucleoside phosphorylase YfiH/LACC1 family.</text>
</comment>
<dbReference type="GO" id="GO:0016787">
    <property type="term" value="F:hydrolase activity"/>
    <property type="evidence" value="ECO:0007669"/>
    <property type="project" value="UniProtKB-KW"/>
</dbReference>
<evidence type="ECO:0000256" key="5">
    <source>
        <dbReference type="ARBA" id="ARBA00022801"/>
    </source>
</evidence>
<keyword evidence="6" id="KW-0862">Zinc</keyword>
<reference evidence="10" key="1">
    <citation type="journal article" date="2014" name="Front. Microbiol.">
        <title>High frequency of phylogenetically diverse reductive dehalogenase-homologous genes in deep subseafloor sedimentary metagenomes.</title>
        <authorList>
            <person name="Kawai M."/>
            <person name="Futagami T."/>
            <person name="Toyoda A."/>
            <person name="Takaki Y."/>
            <person name="Nishi S."/>
            <person name="Hori S."/>
            <person name="Arai W."/>
            <person name="Tsubouchi T."/>
            <person name="Morono Y."/>
            <person name="Uchiyama I."/>
            <person name="Ito T."/>
            <person name="Fujiyama A."/>
            <person name="Inagaki F."/>
            <person name="Takami H."/>
        </authorList>
    </citation>
    <scope>NUCLEOTIDE SEQUENCE</scope>
    <source>
        <strain evidence="10">Expedition CK06-06</strain>
    </source>
</reference>
<evidence type="ECO:0008006" key="11">
    <source>
        <dbReference type="Google" id="ProtNLM"/>
    </source>
</evidence>
<dbReference type="EMBL" id="BART01031890">
    <property type="protein sequence ID" value="GAH17912.1"/>
    <property type="molecule type" value="Genomic_DNA"/>
</dbReference>
<keyword evidence="5" id="KW-0378">Hydrolase</keyword>